<dbReference type="Proteomes" id="UP000094472">
    <property type="component" value="Unassembled WGS sequence"/>
</dbReference>
<organism evidence="2 3">
    <name type="scientific">Methyloceanibacter superfactus</name>
    <dbReference type="NCBI Taxonomy" id="1774969"/>
    <lineage>
        <taxon>Bacteria</taxon>
        <taxon>Pseudomonadati</taxon>
        <taxon>Pseudomonadota</taxon>
        <taxon>Alphaproteobacteria</taxon>
        <taxon>Hyphomicrobiales</taxon>
        <taxon>Hyphomicrobiaceae</taxon>
        <taxon>Methyloceanibacter</taxon>
    </lineage>
</organism>
<feature type="domain" description="VWFA" evidence="1">
    <location>
        <begin position="4"/>
        <end position="89"/>
    </location>
</feature>
<evidence type="ECO:0000313" key="2">
    <source>
        <dbReference type="EMBL" id="ODR96144.1"/>
    </source>
</evidence>
<dbReference type="AlphaFoldDB" id="A0A1E3VRI6"/>
<evidence type="ECO:0000313" key="3">
    <source>
        <dbReference type="Proteomes" id="UP000094472"/>
    </source>
</evidence>
<dbReference type="SUPFAM" id="SSF53300">
    <property type="entry name" value="vWA-like"/>
    <property type="match status" value="1"/>
</dbReference>
<accession>A0A1E3VRI6</accession>
<comment type="caution">
    <text evidence="2">The sequence shown here is derived from an EMBL/GenBank/DDBJ whole genome shotgun (WGS) entry which is preliminary data.</text>
</comment>
<dbReference type="STRING" id="1774969.AUC69_15350"/>
<dbReference type="Pfam" id="PF13519">
    <property type="entry name" value="VWA_2"/>
    <property type="match status" value="1"/>
</dbReference>
<sequence>MRAALARALPSVTHHRRVGLITYGPGPYEQCNVELNLRPAPDAGPQIMHDVNALNPAGKTPLSAAVRGAADVLDFRNKPGVILVLTDGEETCDGAPCALGKLLHSQAQQLTIHVIGFRMKNFLWTGAQSILDVQCLAETNNGLYISADDQDELVAAFKKTLGCPMMSELPAAKTVAKN</sequence>
<proteinExistence type="predicted"/>
<protein>
    <recommendedName>
        <fullName evidence="1">VWFA domain-containing protein</fullName>
    </recommendedName>
</protein>
<dbReference type="EMBL" id="LPWF01000030">
    <property type="protein sequence ID" value="ODR96144.1"/>
    <property type="molecule type" value="Genomic_DNA"/>
</dbReference>
<keyword evidence="3" id="KW-1185">Reference proteome</keyword>
<dbReference type="InterPro" id="IPR002035">
    <property type="entry name" value="VWF_A"/>
</dbReference>
<dbReference type="InterPro" id="IPR036465">
    <property type="entry name" value="vWFA_dom_sf"/>
</dbReference>
<evidence type="ECO:0000259" key="1">
    <source>
        <dbReference type="Pfam" id="PF13519"/>
    </source>
</evidence>
<dbReference type="OrthoDB" id="9783818at2"/>
<name>A0A1E3VRI6_9HYPH</name>
<dbReference type="Gene3D" id="3.40.50.410">
    <property type="entry name" value="von Willebrand factor, type A domain"/>
    <property type="match status" value="1"/>
</dbReference>
<reference evidence="2 3" key="1">
    <citation type="journal article" date="2016" name="Environ. Microbiol.">
        <title>New Methyloceanibacter diversity from North Sea sediments includes methanotroph containing solely the soluble methane monooxygenase.</title>
        <authorList>
            <person name="Vekeman B."/>
            <person name="Kerckhof F.M."/>
            <person name="Cremers G."/>
            <person name="de Vos P."/>
            <person name="Vandamme P."/>
            <person name="Boon N."/>
            <person name="Op den Camp H.J."/>
            <person name="Heylen K."/>
        </authorList>
    </citation>
    <scope>NUCLEOTIDE SEQUENCE [LARGE SCALE GENOMIC DNA]</scope>
    <source>
        <strain evidence="2 3">R-67175</strain>
    </source>
</reference>
<gene>
    <name evidence="2" type="ORF">AUC69_15350</name>
</gene>